<dbReference type="PROSITE" id="PS51257">
    <property type="entry name" value="PROKAR_LIPOPROTEIN"/>
    <property type="match status" value="1"/>
</dbReference>
<dbReference type="Pfam" id="PF07980">
    <property type="entry name" value="SusD_RagB"/>
    <property type="match status" value="1"/>
</dbReference>
<evidence type="ECO:0000256" key="4">
    <source>
        <dbReference type="ARBA" id="ARBA00023136"/>
    </source>
</evidence>
<protein>
    <submittedName>
        <fullName evidence="8">RagB/SusD family nutrient uptake outer membrane protein</fullName>
    </submittedName>
</protein>
<dbReference type="EMBL" id="DPMF01000221">
    <property type="protein sequence ID" value="HCV81211.1"/>
    <property type="molecule type" value="Genomic_DNA"/>
</dbReference>
<dbReference type="OMA" id="GPEHIFI"/>
<evidence type="ECO:0000313" key="9">
    <source>
        <dbReference type="Proteomes" id="UP000264330"/>
    </source>
</evidence>
<dbReference type="InterPro" id="IPR011990">
    <property type="entry name" value="TPR-like_helical_dom_sf"/>
</dbReference>
<gene>
    <name evidence="8" type="ORF">DGQ38_09190</name>
</gene>
<evidence type="ECO:0000256" key="1">
    <source>
        <dbReference type="ARBA" id="ARBA00004442"/>
    </source>
</evidence>
<evidence type="ECO:0000259" key="6">
    <source>
        <dbReference type="Pfam" id="PF07980"/>
    </source>
</evidence>
<keyword evidence="4" id="KW-0472">Membrane</keyword>
<reference evidence="8 9" key="1">
    <citation type="journal article" date="2018" name="Nat. Biotechnol.">
        <title>A standardized bacterial taxonomy based on genome phylogeny substantially revises the tree of life.</title>
        <authorList>
            <person name="Parks D.H."/>
            <person name="Chuvochina M."/>
            <person name="Waite D.W."/>
            <person name="Rinke C."/>
            <person name="Skarshewski A."/>
            <person name="Chaumeil P.A."/>
            <person name="Hugenholtz P."/>
        </authorList>
    </citation>
    <scope>NUCLEOTIDE SEQUENCE [LARGE SCALE GENOMIC DNA]</scope>
    <source>
        <strain evidence="8">UBA9359</strain>
    </source>
</reference>
<dbReference type="GO" id="GO:0009279">
    <property type="term" value="C:cell outer membrane"/>
    <property type="evidence" value="ECO:0007669"/>
    <property type="project" value="UniProtKB-SubCell"/>
</dbReference>
<evidence type="ECO:0000256" key="2">
    <source>
        <dbReference type="ARBA" id="ARBA00006275"/>
    </source>
</evidence>
<feature type="domain" description="RagB/SusD" evidence="6">
    <location>
        <begin position="354"/>
        <end position="470"/>
    </location>
</feature>
<dbReference type="SUPFAM" id="SSF48452">
    <property type="entry name" value="TPR-like"/>
    <property type="match status" value="1"/>
</dbReference>
<evidence type="ECO:0000259" key="7">
    <source>
        <dbReference type="Pfam" id="PF14322"/>
    </source>
</evidence>
<dbReference type="InterPro" id="IPR033985">
    <property type="entry name" value="SusD-like_N"/>
</dbReference>
<keyword evidence="3" id="KW-0732">Signal</keyword>
<comment type="caution">
    <text evidence="8">The sequence shown here is derived from an EMBL/GenBank/DDBJ whole genome shotgun (WGS) entry which is preliminary data.</text>
</comment>
<feature type="domain" description="SusD-like N-terminal" evidence="7">
    <location>
        <begin position="86"/>
        <end position="217"/>
    </location>
</feature>
<sequence length="497" mass="56459">MNTKNILLILLCAGLISSCDLKEEPYGFYSEDNFLKSAEDFEAGVGYAYDALTFLEYSRTIFYLGDLPSETVGIKPDEGAGSQELDSWQIQNYPTNPKLVNFFKYAYIAINRANIIIDQAPGAQIDMDIKNRYLGEAYFLRAWNYFNLVRYFGLVPIHTTNVSTLDQTAAPLATNLDEVYNLILSDVRKAEELLGIDQRTGRADKVAAQSLAAKAYLFIASAKENNVPLYSEMDRDVKQMYDSVAHFSGKVLYDQSVYRFDDNLLDIFDVEKPKGPEHIFLMSMDRTGMIEGDYSKISKLFIPYIAGGDIYLDDKNGNFTKSHDGFGTFQTKETFYASFPENDLRAELMIIDSVYNQSGDLIANYPNDFQYRFSRKYVDPLFIGDKTSTKPYLIRFSDVALVYAEAVGPTPEAYELVNYIRERAGVEPLNPNLGLEEFREAILQERAWELAFEGHRLPDLRRFNKVTTLVEEASGLSPEQVAFYPLPQIEIDLNQGL</sequence>
<proteinExistence type="inferred from homology"/>
<evidence type="ECO:0000256" key="3">
    <source>
        <dbReference type="ARBA" id="ARBA00022729"/>
    </source>
</evidence>
<keyword evidence="5" id="KW-0998">Cell outer membrane</keyword>
<name>A0A3D5IZB4_9FLAO</name>
<comment type="subcellular location">
    <subcellularLocation>
        <location evidence="1">Cell outer membrane</location>
    </subcellularLocation>
</comment>
<comment type="similarity">
    <text evidence="2">Belongs to the SusD family.</text>
</comment>
<organism evidence="8 9">
    <name type="scientific">Zunongwangia profunda</name>
    <dbReference type="NCBI Taxonomy" id="398743"/>
    <lineage>
        <taxon>Bacteria</taxon>
        <taxon>Pseudomonadati</taxon>
        <taxon>Bacteroidota</taxon>
        <taxon>Flavobacteriia</taxon>
        <taxon>Flavobacteriales</taxon>
        <taxon>Flavobacteriaceae</taxon>
        <taxon>Zunongwangia</taxon>
    </lineage>
</organism>
<evidence type="ECO:0000256" key="5">
    <source>
        <dbReference type="ARBA" id="ARBA00023237"/>
    </source>
</evidence>
<evidence type="ECO:0000313" key="8">
    <source>
        <dbReference type="EMBL" id="HCV81211.1"/>
    </source>
</evidence>
<accession>A0A3D5IZB4</accession>
<dbReference type="AlphaFoldDB" id="A0A3D5IZB4"/>
<dbReference type="Pfam" id="PF14322">
    <property type="entry name" value="SusD-like_3"/>
    <property type="match status" value="1"/>
</dbReference>
<dbReference type="RefSeq" id="WP_013069864.1">
    <property type="nucleotide sequence ID" value="NZ_CAJXAW010000008.1"/>
</dbReference>
<dbReference type="InterPro" id="IPR012944">
    <property type="entry name" value="SusD_RagB_dom"/>
</dbReference>
<dbReference type="Gene3D" id="1.25.40.390">
    <property type="match status" value="1"/>
</dbReference>
<dbReference type="Proteomes" id="UP000264330">
    <property type="component" value="Unassembled WGS sequence"/>
</dbReference>